<evidence type="ECO:0000313" key="4">
    <source>
        <dbReference type="EMBL" id="CAF0795336.1"/>
    </source>
</evidence>
<dbReference type="GO" id="GO:0005856">
    <property type="term" value="C:cytoskeleton"/>
    <property type="evidence" value="ECO:0007669"/>
    <property type="project" value="UniProtKB-ARBA"/>
</dbReference>
<keyword evidence="6" id="KW-1185">Reference proteome</keyword>
<keyword evidence="2" id="KW-0175">Coiled coil</keyword>
<organism evidence="4 6">
    <name type="scientific">Adineta ricciae</name>
    <name type="common">Rotifer</name>
    <dbReference type="NCBI Taxonomy" id="249248"/>
    <lineage>
        <taxon>Eukaryota</taxon>
        <taxon>Metazoa</taxon>
        <taxon>Spiralia</taxon>
        <taxon>Gnathifera</taxon>
        <taxon>Rotifera</taxon>
        <taxon>Eurotatoria</taxon>
        <taxon>Bdelloidea</taxon>
        <taxon>Adinetida</taxon>
        <taxon>Adinetidae</taxon>
        <taxon>Adineta</taxon>
    </lineage>
</organism>
<sequence>MATSSLNDYYNSHTSLEKINPLIRSAYNTSSDFAEYKEKLLAKVDTGIPNENTAFLDSLGELRREQRAKLVQIERDYYNLKDTRSFDVPFYPHEVEQKYEPIVTSKPPLPTASRRSPSPVLVTQEQTHHIYHRPISTNVTRRHSTDENLVLSPHRTSADDTMTSDRDVATTDVQRHIHHLWNEFELEDYLEEKKARRRPSLPLNDNWAGRVTVPQPFDLTNSVSVDNVHRRKCMHEIEAAKIQKEVDDELMLNRSFKATPVPAHVRMPLYEQLQEEQRMRREQVRHMTKEYLNSISKPFGFESRDRARTAYRRHSFSDGDTPRRQPQFRAKPIPDFYYRTSKDIEQMKENSLYRSIKKQVRANELLRQSRLPSSMQRREHRTKQTRRCRSATDLARVGLEECTFKPKTNGYYIPNYDKLHSRFLRETEEAKRSRPPTECKPFLLYTSMIPSRQERVLSDIRAEEEMRYLQSFQIKGKQLPTRSTSGMNLSANLQQPEAIPVKKTDVQQLRESMGKKKRREHEVRNKFEEKFQRARSAREKRLKEGIHERAKLNDKSTIYKARKEESTRKVRQSIQDVEDDYARELNRMHNRVDRRPLQLEQQPKTKATRDLERTIQHAMSVAKITDKDLMRERFNPPNVKVSQTRSDYYS</sequence>
<comment type="similarity">
    <text evidence="1">Belongs to the FAM161 family.</text>
</comment>
<dbReference type="Proteomes" id="UP000663852">
    <property type="component" value="Unassembled WGS sequence"/>
</dbReference>
<dbReference type="GO" id="GO:0005929">
    <property type="term" value="C:cilium"/>
    <property type="evidence" value="ECO:0007669"/>
    <property type="project" value="TreeGrafter"/>
</dbReference>
<evidence type="ECO:0000313" key="6">
    <source>
        <dbReference type="Proteomes" id="UP000663828"/>
    </source>
</evidence>
<dbReference type="Proteomes" id="UP000663828">
    <property type="component" value="Unassembled WGS sequence"/>
</dbReference>
<comment type="caution">
    <text evidence="4">The sequence shown here is derived from an EMBL/GenBank/DDBJ whole genome shotgun (WGS) entry which is preliminary data.</text>
</comment>
<dbReference type="AlphaFoldDB" id="A0A813SJ97"/>
<feature type="compositionally biased region" description="Basic residues" evidence="3">
    <location>
        <begin position="378"/>
        <end position="389"/>
    </location>
</feature>
<evidence type="ECO:0000256" key="3">
    <source>
        <dbReference type="SAM" id="MobiDB-lite"/>
    </source>
</evidence>
<evidence type="ECO:0000256" key="1">
    <source>
        <dbReference type="ARBA" id="ARBA00006663"/>
    </source>
</evidence>
<dbReference type="EMBL" id="CAJNOJ010000049">
    <property type="protein sequence ID" value="CAF0958411.1"/>
    <property type="molecule type" value="Genomic_DNA"/>
</dbReference>
<dbReference type="InterPro" id="IPR019579">
    <property type="entry name" value="FAM161A/B"/>
</dbReference>
<accession>A0A813SJ97</accession>
<dbReference type="PANTHER" id="PTHR21501:SF1">
    <property type="entry name" value="PROTEIN FAM-161"/>
    <property type="match status" value="1"/>
</dbReference>
<dbReference type="OrthoDB" id="2150121at2759"/>
<dbReference type="InterPro" id="IPR051655">
    <property type="entry name" value="FAM161"/>
</dbReference>
<protein>
    <submittedName>
        <fullName evidence="4">Uncharacterized protein</fullName>
    </submittedName>
</protein>
<gene>
    <name evidence="5" type="ORF">EDS130_LOCUS12719</name>
    <name evidence="4" type="ORF">XAT740_LOCUS2696</name>
</gene>
<reference evidence="4" key="1">
    <citation type="submission" date="2021-02" db="EMBL/GenBank/DDBJ databases">
        <authorList>
            <person name="Nowell W R."/>
        </authorList>
    </citation>
    <scope>NUCLEOTIDE SEQUENCE</scope>
</reference>
<name>A0A813SJ97_ADIRI</name>
<evidence type="ECO:0000256" key="2">
    <source>
        <dbReference type="ARBA" id="ARBA00023054"/>
    </source>
</evidence>
<dbReference type="PANTHER" id="PTHR21501">
    <property type="entry name" value="PROTEIN FAM-161"/>
    <property type="match status" value="1"/>
</dbReference>
<dbReference type="Pfam" id="PF10595">
    <property type="entry name" value="FAM161A_B"/>
    <property type="match status" value="1"/>
</dbReference>
<dbReference type="GO" id="GO:0044782">
    <property type="term" value="P:cilium organization"/>
    <property type="evidence" value="ECO:0007669"/>
    <property type="project" value="TreeGrafter"/>
</dbReference>
<evidence type="ECO:0000313" key="5">
    <source>
        <dbReference type="EMBL" id="CAF0958411.1"/>
    </source>
</evidence>
<dbReference type="EMBL" id="CAJNOR010000097">
    <property type="protein sequence ID" value="CAF0795336.1"/>
    <property type="molecule type" value="Genomic_DNA"/>
</dbReference>
<feature type="region of interest" description="Disordered" evidence="3">
    <location>
        <begin position="370"/>
        <end position="389"/>
    </location>
</feature>
<proteinExistence type="inferred from homology"/>